<organism evidence="2 3">
    <name type="scientific">Tanacetum coccineum</name>
    <dbReference type="NCBI Taxonomy" id="301880"/>
    <lineage>
        <taxon>Eukaryota</taxon>
        <taxon>Viridiplantae</taxon>
        <taxon>Streptophyta</taxon>
        <taxon>Embryophyta</taxon>
        <taxon>Tracheophyta</taxon>
        <taxon>Spermatophyta</taxon>
        <taxon>Magnoliopsida</taxon>
        <taxon>eudicotyledons</taxon>
        <taxon>Gunneridae</taxon>
        <taxon>Pentapetalae</taxon>
        <taxon>asterids</taxon>
        <taxon>campanulids</taxon>
        <taxon>Asterales</taxon>
        <taxon>Asteraceae</taxon>
        <taxon>Asteroideae</taxon>
        <taxon>Anthemideae</taxon>
        <taxon>Anthemidinae</taxon>
        <taxon>Tanacetum</taxon>
    </lineage>
</organism>
<feature type="compositionally biased region" description="Basic and acidic residues" evidence="1">
    <location>
        <begin position="401"/>
        <end position="428"/>
    </location>
</feature>
<dbReference type="GO" id="GO:0003964">
    <property type="term" value="F:RNA-directed DNA polymerase activity"/>
    <property type="evidence" value="ECO:0007669"/>
    <property type="project" value="UniProtKB-KW"/>
</dbReference>
<dbReference type="PANTHER" id="PTHR33067">
    <property type="entry name" value="RNA-DIRECTED DNA POLYMERASE-RELATED"/>
    <property type="match status" value="1"/>
</dbReference>
<dbReference type="Gene3D" id="2.40.70.10">
    <property type="entry name" value="Acid Proteases"/>
    <property type="match status" value="1"/>
</dbReference>
<dbReference type="InterPro" id="IPR021109">
    <property type="entry name" value="Peptidase_aspartic_dom_sf"/>
</dbReference>
<evidence type="ECO:0000313" key="3">
    <source>
        <dbReference type="Proteomes" id="UP001151760"/>
    </source>
</evidence>
<keyword evidence="2" id="KW-0808">Transferase</keyword>
<keyword evidence="2" id="KW-0695">RNA-directed DNA polymerase</keyword>
<keyword evidence="3" id="KW-1185">Reference proteome</keyword>
<feature type="region of interest" description="Disordered" evidence="1">
    <location>
        <begin position="388"/>
        <end position="428"/>
    </location>
</feature>
<dbReference type="EMBL" id="BQNB010020635">
    <property type="protein sequence ID" value="GJT98009.1"/>
    <property type="molecule type" value="Genomic_DNA"/>
</dbReference>
<protein>
    <submittedName>
        <fullName evidence="2">Reverse transcriptase domain-containing protein</fullName>
    </submittedName>
</protein>
<reference evidence="2" key="2">
    <citation type="submission" date="2022-01" db="EMBL/GenBank/DDBJ databases">
        <authorList>
            <person name="Yamashiro T."/>
            <person name="Shiraishi A."/>
            <person name="Satake H."/>
            <person name="Nakayama K."/>
        </authorList>
    </citation>
    <scope>NUCLEOTIDE SEQUENCE</scope>
</reference>
<dbReference type="CDD" id="cd00303">
    <property type="entry name" value="retropepsin_like"/>
    <property type="match status" value="1"/>
</dbReference>
<dbReference type="Proteomes" id="UP001151760">
    <property type="component" value="Unassembled WGS sequence"/>
</dbReference>
<name>A0ABQ5IEB5_9ASTR</name>
<sequence length="428" mass="47694">MIPTTSSSLKVVECETEVTKDTVPPTNNESIEDVQPSFVQVETQVPNSEPVVAPVVEPVEAPVSDPKPNPKPLIQYPSRLNDQKLREKANNEMKKFFQIFQDLHFDISFADALILMPKFASTIKSLLSNKEKLFELARTPLNEHCSAVLLKKLPKKLGDPEKFLIPCDFPGIDVCLPMADLGASINLMPLSVWKKLSLPELTPTCMTLELADWSISRPIGVAKDIFIKVGKFHFLADFVVVDFDADPRVPLILKRSFLKTERALIDVYAGKLTLCVSNNVITFNLDQTSRYSSNYDNSVNRIDIIDVACEEYSKEVLGFSVSGNPTPSTEPIVSTSSPTLTPFGDSDFLLEETDAFLAIEDEPILLEIDDSYYDSEGDILLLEKFLNDDPSSTPLPPQELKVVEPKNKKSSIDEPPEVELKDLPPHLE</sequence>
<comment type="caution">
    <text evidence="2">The sequence shown here is derived from an EMBL/GenBank/DDBJ whole genome shotgun (WGS) entry which is preliminary data.</text>
</comment>
<gene>
    <name evidence="2" type="ORF">Tco_1093527</name>
</gene>
<reference evidence="2" key="1">
    <citation type="journal article" date="2022" name="Int. J. Mol. Sci.">
        <title>Draft Genome of Tanacetum Coccineum: Genomic Comparison of Closely Related Tanacetum-Family Plants.</title>
        <authorList>
            <person name="Yamashiro T."/>
            <person name="Shiraishi A."/>
            <person name="Nakayama K."/>
            <person name="Satake H."/>
        </authorList>
    </citation>
    <scope>NUCLEOTIDE SEQUENCE</scope>
</reference>
<accession>A0ABQ5IEB5</accession>
<evidence type="ECO:0000256" key="1">
    <source>
        <dbReference type="SAM" id="MobiDB-lite"/>
    </source>
</evidence>
<proteinExistence type="predicted"/>
<dbReference type="PANTHER" id="PTHR33067:SF35">
    <property type="entry name" value="ASPARTIC PEPTIDASE DDI1-TYPE DOMAIN-CONTAINING PROTEIN"/>
    <property type="match status" value="1"/>
</dbReference>
<keyword evidence="2" id="KW-0548">Nucleotidyltransferase</keyword>
<evidence type="ECO:0000313" key="2">
    <source>
        <dbReference type="EMBL" id="GJT98009.1"/>
    </source>
</evidence>